<accession>A0A835FWB0</accession>
<proteinExistence type="predicted"/>
<organism evidence="2 3">
    <name type="scientific">Digitaria exilis</name>
    <dbReference type="NCBI Taxonomy" id="1010633"/>
    <lineage>
        <taxon>Eukaryota</taxon>
        <taxon>Viridiplantae</taxon>
        <taxon>Streptophyta</taxon>
        <taxon>Embryophyta</taxon>
        <taxon>Tracheophyta</taxon>
        <taxon>Spermatophyta</taxon>
        <taxon>Magnoliopsida</taxon>
        <taxon>Liliopsida</taxon>
        <taxon>Poales</taxon>
        <taxon>Poaceae</taxon>
        <taxon>PACMAD clade</taxon>
        <taxon>Panicoideae</taxon>
        <taxon>Panicodae</taxon>
        <taxon>Paniceae</taxon>
        <taxon>Anthephorinae</taxon>
        <taxon>Digitaria</taxon>
    </lineage>
</organism>
<dbReference type="EMBL" id="JACEFO010000144">
    <property type="protein sequence ID" value="KAF8780066.1"/>
    <property type="molecule type" value="Genomic_DNA"/>
</dbReference>
<dbReference type="PANTHER" id="PTHR26312">
    <property type="entry name" value="TETRATRICOPEPTIDE REPEAT PROTEIN 5"/>
    <property type="match status" value="1"/>
</dbReference>
<keyword evidence="3" id="KW-1185">Reference proteome</keyword>
<feature type="compositionally biased region" description="Basic and acidic residues" evidence="1">
    <location>
        <begin position="45"/>
        <end position="64"/>
    </location>
</feature>
<sequence>MNRESSNTRVRFPRELPEHVLGHATTRSGLARPSFPDVDEIDNDDTSRHGMERPPRRGKSRDSTPLRVMCIIGESAAGRSRQQLPKQKEEEEGGGGKKAHETEPSWKARPPRPSTSVQSLFLSTVGEPIRTAASRRHTSTSSCSRVRMHTAAPRRALKTQAHASLHTDAAVASALPDLASPSAAELWIKLTSQAHQWSASTPILGALLPSGCHSPAVASPAVHFAESPAAAHHHHPPAISCHLAGSGSDHERSRGAGAGGMRRTSSEGNLDSLSGRADDHHHHLFPPSGKCAARARPTPLETIQSFTGRRASSTDDEDEEEEDADEFEADRDLGFGQFSSFIGGGGGSTYSQEHPLFLARGLGIDRLGSGLLSADVGGGGGGGGFGGSDGGGGNLVATGGNGGDRSGIEMHYKKMIEEDPCNGLFLRNYAQFLYQVKGDYWRAEEYYSRAILADPDDGELLSEYAKLIWDVHRDEERASSYFERAAKASPENSHVLAAHAAFLWDTEDADGPEETGTLGYVGFAPAHSTLASATT</sequence>
<comment type="caution">
    <text evidence="2">The sequence shown here is derived from an EMBL/GenBank/DDBJ whole genome shotgun (WGS) entry which is preliminary data.</text>
</comment>
<feature type="compositionally biased region" description="Acidic residues" evidence="1">
    <location>
        <begin position="314"/>
        <end position="329"/>
    </location>
</feature>
<dbReference type="SUPFAM" id="SSF48452">
    <property type="entry name" value="TPR-like"/>
    <property type="match status" value="1"/>
</dbReference>
<dbReference type="Proteomes" id="UP000636709">
    <property type="component" value="Unassembled WGS sequence"/>
</dbReference>
<feature type="region of interest" description="Disordered" evidence="1">
    <location>
        <begin position="227"/>
        <end position="330"/>
    </location>
</feature>
<dbReference type="OrthoDB" id="1926212at2759"/>
<feature type="compositionally biased region" description="Basic and acidic residues" evidence="1">
    <location>
        <begin position="12"/>
        <end position="21"/>
    </location>
</feature>
<evidence type="ECO:0000313" key="3">
    <source>
        <dbReference type="Proteomes" id="UP000636709"/>
    </source>
</evidence>
<name>A0A835FWB0_9POAL</name>
<dbReference type="PANTHER" id="PTHR26312:SF222">
    <property type="entry name" value="EXPRESSED PROTEIN"/>
    <property type="match status" value="1"/>
</dbReference>
<protein>
    <submittedName>
        <fullName evidence="2">Uncharacterized protein</fullName>
    </submittedName>
</protein>
<reference evidence="2" key="1">
    <citation type="submission" date="2020-07" db="EMBL/GenBank/DDBJ databases">
        <title>Genome sequence and genetic diversity analysis of an under-domesticated orphan crop, white fonio (Digitaria exilis).</title>
        <authorList>
            <person name="Bennetzen J.L."/>
            <person name="Chen S."/>
            <person name="Ma X."/>
            <person name="Wang X."/>
            <person name="Yssel A.E.J."/>
            <person name="Chaluvadi S.R."/>
            <person name="Johnson M."/>
            <person name="Gangashetty P."/>
            <person name="Hamidou F."/>
            <person name="Sanogo M.D."/>
            <person name="Zwaenepoel A."/>
            <person name="Wallace J."/>
            <person name="Van De Peer Y."/>
            <person name="Van Deynze A."/>
        </authorList>
    </citation>
    <scope>NUCLEOTIDE SEQUENCE</scope>
    <source>
        <tissue evidence="2">Leaves</tissue>
    </source>
</reference>
<evidence type="ECO:0000256" key="1">
    <source>
        <dbReference type="SAM" id="MobiDB-lite"/>
    </source>
</evidence>
<feature type="compositionally biased region" description="Polar residues" evidence="1">
    <location>
        <begin position="301"/>
        <end position="311"/>
    </location>
</feature>
<feature type="compositionally biased region" description="Basic and acidic residues" evidence="1">
    <location>
        <begin position="86"/>
        <end position="106"/>
    </location>
</feature>
<gene>
    <name evidence="2" type="ORF">HU200_001717</name>
</gene>
<dbReference type="InterPro" id="IPR011990">
    <property type="entry name" value="TPR-like_helical_dom_sf"/>
</dbReference>
<feature type="region of interest" description="Disordered" evidence="1">
    <location>
        <begin position="1"/>
        <end position="150"/>
    </location>
</feature>
<dbReference type="AlphaFoldDB" id="A0A835FWB0"/>
<dbReference type="Gene3D" id="1.25.40.10">
    <property type="entry name" value="Tetratricopeptide repeat domain"/>
    <property type="match status" value="1"/>
</dbReference>
<evidence type="ECO:0000313" key="2">
    <source>
        <dbReference type="EMBL" id="KAF8780066.1"/>
    </source>
</evidence>